<evidence type="ECO:0000256" key="3">
    <source>
        <dbReference type="ARBA" id="ARBA00023242"/>
    </source>
</evidence>
<evidence type="ECO:0000313" key="4">
    <source>
        <dbReference type="Ensembl" id="ENSEEEP00000044585.2"/>
    </source>
</evidence>
<reference evidence="4" key="5">
    <citation type="submission" date="2025-09" db="UniProtKB">
        <authorList>
            <consortium name="Ensembl"/>
        </authorList>
    </citation>
    <scope>IDENTIFICATION</scope>
</reference>
<evidence type="ECO:0000256" key="2">
    <source>
        <dbReference type="ARBA" id="ARBA00020595"/>
    </source>
</evidence>
<dbReference type="GO" id="GO:0005634">
    <property type="term" value="C:nucleus"/>
    <property type="evidence" value="ECO:0007669"/>
    <property type="project" value="UniProtKB-SubCell"/>
</dbReference>
<dbReference type="InterPro" id="IPR026097">
    <property type="entry name" value="S100PBP"/>
</dbReference>
<reference evidence="5" key="1">
    <citation type="journal article" date="2014" name="Science">
        <title>Nonhuman genetics. Genomic basis for the convergent evolution of electric organs.</title>
        <authorList>
            <person name="Gallant J.R."/>
            <person name="Traeger L.L."/>
            <person name="Volkening J.D."/>
            <person name="Moffett H."/>
            <person name="Chen P.H."/>
            <person name="Novina C.D."/>
            <person name="Phillips G.N.Jr."/>
            <person name="Anand R."/>
            <person name="Wells G.B."/>
            <person name="Pinch M."/>
            <person name="Guth R."/>
            <person name="Unguez G.A."/>
            <person name="Albert J.S."/>
            <person name="Zakon H.H."/>
            <person name="Samanta M.P."/>
            <person name="Sussman M.R."/>
        </authorList>
    </citation>
    <scope>NUCLEOTIDE SEQUENCE [LARGE SCALE GENOMIC DNA]</scope>
</reference>
<dbReference type="GeneTree" id="ENSGT01140000282706"/>
<dbReference type="STRING" id="8005.ENSEEEP00000044585"/>
<reference evidence="4" key="3">
    <citation type="submission" date="2020-05" db="EMBL/GenBank/DDBJ databases">
        <title>Electrophorus electricus (electric eel) genome, fEleEle1, primary haplotype.</title>
        <authorList>
            <person name="Myers G."/>
            <person name="Meyer A."/>
            <person name="Fedrigo O."/>
            <person name="Formenti G."/>
            <person name="Rhie A."/>
            <person name="Tracey A."/>
            <person name="Sims Y."/>
            <person name="Jarvis E.D."/>
        </authorList>
    </citation>
    <scope>NUCLEOTIDE SEQUENCE [LARGE SCALE GENOMIC DNA]</scope>
</reference>
<name>A0A4W4H7F7_ELEEL</name>
<dbReference type="Proteomes" id="UP000314983">
    <property type="component" value="Chromosome 11"/>
</dbReference>
<dbReference type="Ensembl" id="ENSEEET00000045089.2">
    <property type="protein sequence ID" value="ENSEEEP00000044585.2"/>
    <property type="gene ID" value="ENSEEEG00000021050.2"/>
</dbReference>
<protein>
    <recommendedName>
        <fullName evidence="2">S100P-binding protein</fullName>
    </recommendedName>
</protein>
<dbReference type="OMA" id="FATSCTM"/>
<proteinExistence type="predicted"/>
<evidence type="ECO:0000313" key="5">
    <source>
        <dbReference type="Proteomes" id="UP000314983"/>
    </source>
</evidence>
<organism evidence="4 5">
    <name type="scientific">Electrophorus electricus</name>
    <name type="common">Electric eel</name>
    <name type="synonym">Gymnotus electricus</name>
    <dbReference type="NCBI Taxonomy" id="8005"/>
    <lineage>
        <taxon>Eukaryota</taxon>
        <taxon>Metazoa</taxon>
        <taxon>Chordata</taxon>
        <taxon>Craniata</taxon>
        <taxon>Vertebrata</taxon>
        <taxon>Euteleostomi</taxon>
        <taxon>Actinopterygii</taxon>
        <taxon>Neopterygii</taxon>
        <taxon>Teleostei</taxon>
        <taxon>Ostariophysi</taxon>
        <taxon>Gymnotiformes</taxon>
        <taxon>Gymnotoidei</taxon>
        <taxon>Gymnotidae</taxon>
        <taxon>Electrophorus</taxon>
    </lineage>
</organism>
<keyword evidence="5" id="KW-1185">Reference proteome</keyword>
<dbReference type="GO" id="GO:0048306">
    <property type="term" value="F:calcium-dependent protein binding"/>
    <property type="evidence" value="ECO:0007669"/>
    <property type="project" value="InterPro"/>
</dbReference>
<reference evidence="4" key="4">
    <citation type="submission" date="2025-08" db="UniProtKB">
        <authorList>
            <consortium name="Ensembl"/>
        </authorList>
    </citation>
    <scope>IDENTIFICATION</scope>
</reference>
<dbReference type="Pfam" id="PF15427">
    <property type="entry name" value="S100PBPR"/>
    <property type="match status" value="1"/>
</dbReference>
<reference evidence="5" key="2">
    <citation type="journal article" date="2017" name="Sci. Adv.">
        <title>A tail of two voltages: Proteomic comparison of the three electric organs of the electric eel.</title>
        <authorList>
            <person name="Traeger L.L."/>
            <person name="Sabat G."/>
            <person name="Barrett-Wilt G.A."/>
            <person name="Wells G.B."/>
            <person name="Sussman M.R."/>
        </authorList>
    </citation>
    <scope>NUCLEOTIDE SEQUENCE [LARGE SCALE GENOMIC DNA]</scope>
</reference>
<dbReference type="PANTHER" id="PTHR14455">
    <property type="entry name" value="ASKOPOS"/>
    <property type="match status" value="1"/>
</dbReference>
<dbReference type="PANTHER" id="PTHR14455:SF0">
    <property type="entry name" value="S100P-BINDING PROTEIN"/>
    <property type="match status" value="1"/>
</dbReference>
<gene>
    <name evidence="4" type="primary">AEBP2</name>
</gene>
<sequence>MSSNNTAEFAHLRPLSVYSQSIIFNTTVAQADDVFWCPTSPFCNIKVERVNSSASVGHKRQLDDSCLDETYETPLKKLCLAKCHSPDLSCVLDSSDALPDAKPVTPKSSSVVAHKIGCSSTRTNAPDERLPSLQGCAHLVWSLGYHSGQQGTVTMAMASQVMEDGDVSVTEQKEMSRFQVAFSESSSADSFESTLPLQVQVGHKKASVHFFMAHLFATSCTMDICVFGSGCLPFFTGVVTELLHLMSTVANQETGRDGSQWQHPSDLTRRNYQQRNSGRLLSLNQWQNLNHRGRHRRFAKVPAVFQRSPVL</sequence>
<keyword evidence="3" id="KW-0539">Nucleus</keyword>
<comment type="subcellular location">
    <subcellularLocation>
        <location evidence="1">Nucleus</location>
    </subcellularLocation>
</comment>
<accession>A0A4W4H7F7</accession>
<evidence type="ECO:0000256" key="1">
    <source>
        <dbReference type="ARBA" id="ARBA00004123"/>
    </source>
</evidence>
<dbReference type="AlphaFoldDB" id="A0A4W4H7F7"/>